<reference evidence="1 2" key="1">
    <citation type="submission" date="2023-02" db="EMBL/GenBank/DDBJ databases">
        <title>LHISI_Scaffold_Assembly.</title>
        <authorList>
            <person name="Stuart O.P."/>
            <person name="Cleave R."/>
            <person name="Magrath M.J.L."/>
            <person name="Mikheyev A.S."/>
        </authorList>
    </citation>
    <scope>NUCLEOTIDE SEQUENCE [LARGE SCALE GENOMIC DNA]</scope>
    <source>
        <strain evidence="1">Daus_M_001</strain>
        <tissue evidence="1">Leg muscle</tissue>
    </source>
</reference>
<keyword evidence="2" id="KW-1185">Reference proteome</keyword>
<evidence type="ECO:0000313" key="1">
    <source>
        <dbReference type="EMBL" id="KAJ8883050.1"/>
    </source>
</evidence>
<organism evidence="1 2">
    <name type="scientific">Dryococelus australis</name>
    <dbReference type="NCBI Taxonomy" id="614101"/>
    <lineage>
        <taxon>Eukaryota</taxon>
        <taxon>Metazoa</taxon>
        <taxon>Ecdysozoa</taxon>
        <taxon>Arthropoda</taxon>
        <taxon>Hexapoda</taxon>
        <taxon>Insecta</taxon>
        <taxon>Pterygota</taxon>
        <taxon>Neoptera</taxon>
        <taxon>Polyneoptera</taxon>
        <taxon>Phasmatodea</taxon>
        <taxon>Verophasmatodea</taxon>
        <taxon>Anareolatae</taxon>
        <taxon>Phasmatidae</taxon>
        <taxon>Eurycanthinae</taxon>
        <taxon>Dryococelus</taxon>
    </lineage>
</organism>
<dbReference type="EMBL" id="JARBHB010000005">
    <property type="protein sequence ID" value="KAJ8883050.1"/>
    <property type="molecule type" value="Genomic_DNA"/>
</dbReference>
<gene>
    <name evidence="1" type="ORF">PR048_014889</name>
</gene>
<proteinExistence type="predicted"/>
<name>A0ABQ9HFE1_9NEOP</name>
<comment type="caution">
    <text evidence="1">The sequence shown here is derived from an EMBL/GenBank/DDBJ whole genome shotgun (WGS) entry which is preliminary data.</text>
</comment>
<accession>A0ABQ9HFE1</accession>
<protein>
    <submittedName>
        <fullName evidence="1">Uncharacterized protein</fullName>
    </submittedName>
</protein>
<sequence length="102" mass="11507">MFGSGCKCGDIISGYLFLLGKKFQKKGNMEIVSRNVWARFEESHSIKTCDAIPCCEICDGSRCYEIIPFVLRNVLPVFTNFNLLLQPEAPSIHKVCRCINSL</sequence>
<dbReference type="Proteomes" id="UP001159363">
    <property type="component" value="Chromosome 4"/>
</dbReference>
<evidence type="ECO:0000313" key="2">
    <source>
        <dbReference type="Proteomes" id="UP001159363"/>
    </source>
</evidence>